<keyword evidence="3" id="KW-0813">Transport</keyword>
<evidence type="ECO:0000259" key="14">
    <source>
        <dbReference type="Pfam" id="PF07727"/>
    </source>
</evidence>
<feature type="transmembrane region" description="Helical" evidence="12">
    <location>
        <begin position="125"/>
        <end position="147"/>
    </location>
</feature>
<evidence type="ECO:0000256" key="4">
    <source>
        <dbReference type="ARBA" id="ARBA00022449"/>
    </source>
</evidence>
<evidence type="ECO:0000256" key="12">
    <source>
        <dbReference type="SAM" id="Phobius"/>
    </source>
</evidence>
<dbReference type="InterPro" id="IPR044880">
    <property type="entry name" value="NCX_ion-bd_dom_sf"/>
</dbReference>
<keyword evidence="7 12" id="KW-0812">Transmembrane</keyword>
<evidence type="ECO:0000256" key="8">
    <source>
        <dbReference type="ARBA" id="ARBA00022837"/>
    </source>
</evidence>
<evidence type="ECO:0000259" key="13">
    <source>
        <dbReference type="Pfam" id="PF01699"/>
    </source>
</evidence>
<keyword evidence="4" id="KW-0050">Antiport</keyword>
<evidence type="ECO:0008006" key="17">
    <source>
        <dbReference type="Google" id="ProtNLM"/>
    </source>
</evidence>
<dbReference type="InterPro" id="IPR004798">
    <property type="entry name" value="CAX-like"/>
</dbReference>
<keyword evidence="10" id="KW-0406">Ion transport</keyword>
<keyword evidence="6" id="KW-0109">Calcium transport</keyword>
<feature type="transmembrane region" description="Helical" evidence="12">
    <location>
        <begin position="194"/>
        <end position="213"/>
    </location>
</feature>
<dbReference type="InterPro" id="IPR004713">
    <property type="entry name" value="CaH_exchang"/>
</dbReference>
<proteinExistence type="inferred from homology"/>
<keyword evidence="16" id="KW-1185">Reference proteome</keyword>
<comment type="caution">
    <text evidence="15">The sequence shown here is derived from an EMBL/GenBank/DDBJ whole genome shotgun (WGS) entry which is preliminary data.</text>
</comment>
<dbReference type="NCBIfam" id="TIGR00378">
    <property type="entry name" value="cax"/>
    <property type="match status" value="1"/>
</dbReference>
<name>A0A5N6MC34_9ASTR</name>
<dbReference type="InterPro" id="IPR013219">
    <property type="entry name" value="Ribosomal_mS33"/>
</dbReference>
<feature type="transmembrane region" description="Helical" evidence="12">
    <location>
        <begin position="322"/>
        <end position="345"/>
    </location>
</feature>
<dbReference type="GO" id="GO:0015369">
    <property type="term" value="F:calcium:proton antiporter activity"/>
    <property type="evidence" value="ECO:0007669"/>
    <property type="project" value="InterPro"/>
</dbReference>
<gene>
    <name evidence="15" type="ORF">E3N88_33533</name>
</gene>
<feature type="transmembrane region" description="Helical" evidence="12">
    <location>
        <begin position="94"/>
        <end position="113"/>
    </location>
</feature>
<dbReference type="FunFam" id="1.20.1420.30:FF:000008">
    <property type="entry name" value="Vacuolar cation/proton exchanger"/>
    <property type="match status" value="1"/>
</dbReference>
<sequence length="732" mass="80344">MASGETEVTEPWLLENGTVKTLTRTSHSRTAHNMSSSSLRKKSDMALISKLPSSLLRNFLSSLHEVIFGTKLSLLFLAVPIAGAAHFFRLSQSWIFSMSLLGLIPLAERISFLTEQISFYTGPTVGGLLNATCGNATELIIAIFALLQDKIDVVKYSLVGSILSNLLLVLGSSLLCGGLANISTDQIFDRKQSNVNICLLLLALLCNTMPLLYKHAAAYDQNPAADVSNANKAILNLSRACSIVMLLAYFAYLAFQLWTHNDVFEPKEEEVEDTSTDESPVIGLWGGIIWLTGMTAVIALLSEYLVDTIEDASSSWGMPLSFISIILLPIVGNAAEHAGAIIFAFKNKLDITLGVALGSAAQIAVFVVPLSVIVAWIIGINMDLDFNLLETGSLSLGILVTAFTLHDGTSHYLKGVVLLLCYIVIGASFLITDMPFGDVSIFGVEDEAMVIPRLRVDQCIYLKMRGSKFVILVLYVDDILLASNNLDMLYESKRLLSANFDMKDLGEASYVIGIEIHRNRSIGTLGLSQKAYIERILKRFNMQQSSPSVAPVVKGDSFGSYQCPKSEAKIDQMRLIPYAFVVGSLMYAQVCTRPDIDYITGMLGRYQSNPGLDHWKAAKKSQINLPHELNGYEHLLVGDVSIFGVEDEAMVIPRLRIKQMSSSSLRNMLAQAAVKGVTEARARIFGHVLNPTGQRSAHKILRKKFIGEKVASWYPNDIQKEDPVVVARKEQE</sequence>
<evidence type="ECO:0000256" key="7">
    <source>
        <dbReference type="ARBA" id="ARBA00022692"/>
    </source>
</evidence>
<evidence type="ECO:0000256" key="9">
    <source>
        <dbReference type="ARBA" id="ARBA00022989"/>
    </source>
</evidence>
<evidence type="ECO:0000256" key="10">
    <source>
        <dbReference type="ARBA" id="ARBA00023065"/>
    </source>
</evidence>
<dbReference type="Pfam" id="PF01699">
    <property type="entry name" value="Na_Ca_ex"/>
    <property type="match status" value="2"/>
</dbReference>
<feature type="transmembrane region" description="Helical" evidence="12">
    <location>
        <begin position="66"/>
        <end position="88"/>
    </location>
</feature>
<dbReference type="NCBIfam" id="TIGR00846">
    <property type="entry name" value="caca2"/>
    <property type="match status" value="1"/>
</dbReference>
<keyword evidence="5" id="KW-0926">Vacuole</keyword>
<evidence type="ECO:0000313" key="15">
    <source>
        <dbReference type="EMBL" id="KAD3338012.1"/>
    </source>
</evidence>
<feature type="domain" description="Reverse transcriptase Ty1/copia-type" evidence="14">
    <location>
        <begin position="456"/>
        <end position="553"/>
    </location>
</feature>
<dbReference type="Pfam" id="PF07727">
    <property type="entry name" value="RVT_2"/>
    <property type="match status" value="1"/>
</dbReference>
<dbReference type="PANTHER" id="PTHR31503">
    <property type="entry name" value="VACUOLAR CALCIUM ION TRANSPORTER"/>
    <property type="match status" value="1"/>
</dbReference>
<evidence type="ECO:0000256" key="2">
    <source>
        <dbReference type="ARBA" id="ARBA00008248"/>
    </source>
</evidence>
<dbReference type="GO" id="GO:0006874">
    <property type="term" value="P:intracellular calcium ion homeostasis"/>
    <property type="evidence" value="ECO:0007669"/>
    <property type="project" value="TreeGrafter"/>
</dbReference>
<evidence type="ECO:0000256" key="11">
    <source>
        <dbReference type="ARBA" id="ARBA00023136"/>
    </source>
</evidence>
<dbReference type="OrthoDB" id="1699231at2759"/>
<comment type="subcellular location">
    <subcellularLocation>
        <location evidence="1">Vacuole membrane</location>
        <topology evidence="1">Multi-pass membrane protein</topology>
    </subcellularLocation>
</comment>
<dbReference type="InterPro" id="IPR013103">
    <property type="entry name" value="RVT_2"/>
</dbReference>
<feature type="transmembrane region" description="Helical" evidence="12">
    <location>
        <begin position="412"/>
        <end position="431"/>
    </location>
</feature>
<protein>
    <recommendedName>
        <fullName evidence="17">Vacuolar cation/proton exchanger</fullName>
    </recommendedName>
</protein>
<feature type="transmembrane region" description="Helical" evidence="12">
    <location>
        <begin position="282"/>
        <end position="302"/>
    </location>
</feature>
<evidence type="ECO:0000256" key="3">
    <source>
        <dbReference type="ARBA" id="ARBA00022448"/>
    </source>
</evidence>
<dbReference type="PANTHER" id="PTHR31503:SF58">
    <property type="entry name" value="VACUOLAR CATION_PROTON EXCHANGER"/>
    <property type="match status" value="1"/>
</dbReference>
<dbReference type="Proteomes" id="UP000326396">
    <property type="component" value="Linkage Group LG6"/>
</dbReference>
<dbReference type="InterPro" id="IPR004837">
    <property type="entry name" value="NaCa_Exmemb"/>
</dbReference>
<evidence type="ECO:0000256" key="5">
    <source>
        <dbReference type="ARBA" id="ARBA00022554"/>
    </source>
</evidence>
<feature type="transmembrane region" description="Helical" evidence="12">
    <location>
        <begin position="386"/>
        <end position="405"/>
    </location>
</feature>
<comment type="similarity">
    <text evidence="2">Belongs to the Ca(2+):cation antiporter (CaCA) (TC 2.A.19) family. Cation/proton exchanger (CAX) subfamily.</text>
</comment>
<dbReference type="GO" id="GO:0009705">
    <property type="term" value="C:plant-type vacuole membrane"/>
    <property type="evidence" value="ECO:0007669"/>
    <property type="project" value="UniProtKB-ARBA"/>
</dbReference>
<feature type="domain" description="Sodium/calcium exchanger membrane region" evidence="13">
    <location>
        <begin position="288"/>
        <end position="425"/>
    </location>
</feature>
<feature type="transmembrane region" description="Helical" evidence="12">
    <location>
        <begin position="233"/>
        <end position="255"/>
    </location>
</feature>
<organism evidence="15 16">
    <name type="scientific">Mikania micrantha</name>
    <name type="common">bitter vine</name>
    <dbReference type="NCBI Taxonomy" id="192012"/>
    <lineage>
        <taxon>Eukaryota</taxon>
        <taxon>Viridiplantae</taxon>
        <taxon>Streptophyta</taxon>
        <taxon>Embryophyta</taxon>
        <taxon>Tracheophyta</taxon>
        <taxon>Spermatophyta</taxon>
        <taxon>Magnoliopsida</taxon>
        <taxon>eudicotyledons</taxon>
        <taxon>Gunneridae</taxon>
        <taxon>Pentapetalae</taxon>
        <taxon>asterids</taxon>
        <taxon>campanulids</taxon>
        <taxon>Asterales</taxon>
        <taxon>Asteraceae</taxon>
        <taxon>Asteroideae</taxon>
        <taxon>Heliantheae alliance</taxon>
        <taxon>Eupatorieae</taxon>
        <taxon>Mikania</taxon>
    </lineage>
</organism>
<evidence type="ECO:0000256" key="6">
    <source>
        <dbReference type="ARBA" id="ARBA00022568"/>
    </source>
</evidence>
<accession>A0A5N6MC34</accession>
<feature type="domain" description="Sodium/calcium exchanger membrane region" evidence="13">
    <location>
        <begin position="94"/>
        <end position="258"/>
    </location>
</feature>
<dbReference type="Gene3D" id="1.20.1420.30">
    <property type="entry name" value="NCX, central ion-binding region"/>
    <property type="match status" value="1"/>
</dbReference>
<feature type="transmembrane region" description="Helical" evidence="12">
    <location>
        <begin position="159"/>
        <end position="182"/>
    </location>
</feature>
<dbReference type="Pfam" id="PF08293">
    <property type="entry name" value="MRP-S33"/>
    <property type="match status" value="1"/>
</dbReference>
<dbReference type="EMBL" id="SZYD01000016">
    <property type="protein sequence ID" value="KAD3338012.1"/>
    <property type="molecule type" value="Genomic_DNA"/>
</dbReference>
<keyword evidence="8" id="KW-0106">Calcium</keyword>
<feature type="transmembrane region" description="Helical" evidence="12">
    <location>
        <begin position="357"/>
        <end position="380"/>
    </location>
</feature>
<keyword evidence="11 12" id="KW-0472">Membrane</keyword>
<reference evidence="15 16" key="1">
    <citation type="submission" date="2019-05" db="EMBL/GenBank/DDBJ databases">
        <title>Mikania micrantha, genome provides insights into the molecular mechanism of rapid growth.</title>
        <authorList>
            <person name="Liu B."/>
        </authorList>
    </citation>
    <scope>NUCLEOTIDE SEQUENCE [LARGE SCALE GENOMIC DNA]</scope>
    <source>
        <strain evidence="15">NLD-2019</strain>
        <tissue evidence="15">Leaf</tissue>
    </source>
</reference>
<evidence type="ECO:0000256" key="1">
    <source>
        <dbReference type="ARBA" id="ARBA00004128"/>
    </source>
</evidence>
<evidence type="ECO:0000313" key="16">
    <source>
        <dbReference type="Proteomes" id="UP000326396"/>
    </source>
</evidence>
<dbReference type="AlphaFoldDB" id="A0A5N6MC34"/>
<keyword evidence="9 12" id="KW-1133">Transmembrane helix</keyword>